<feature type="compositionally biased region" description="Polar residues" evidence="1">
    <location>
        <begin position="1"/>
        <end position="12"/>
    </location>
</feature>
<feature type="region of interest" description="Disordered" evidence="1">
    <location>
        <begin position="340"/>
        <end position="374"/>
    </location>
</feature>
<organism evidence="2 3">
    <name type="scientific">Candolleomyces eurysporus</name>
    <dbReference type="NCBI Taxonomy" id="2828524"/>
    <lineage>
        <taxon>Eukaryota</taxon>
        <taxon>Fungi</taxon>
        <taxon>Dikarya</taxon>
        <taxon>Basidiomycota</taxon>
        <taxon>Agaricomycotina</taxon>
        <taxon>Agaricomycetes</taxon>
        <taxon>Agaricomycetidae</taxon>
        <taxon>Agaricales</taxon>
        <taxon>Agaricineae</taxon>
        <taxon>Psathyrellaceae</taxon>
        <taxon>Candolleomyces</taxon>
    </lineage>
</organism>
<feature type="region of interest" description="Disordered" evidence="1">
    <location>
        <begin position="234"/>
        <end position="316"/>
    </location>
</feature>
<feature type="region of interest" description="Disordered" evidence="1">
    <location>
        <begin position="138"/>
        <end position="205"/>
    </location>
</feature>
<proteinExistence type="predicted"/>
<gene>
    <name evidence="2" type="ORF">H1R20_g4921</name>
</gene>
<keyword evidence="3" id="KW-1185">Reference proteome</keyword>
<feature type="non-terminal residue" evidence="2">
    <location>
        <position position="1"/>
    </location>
</feature>
<evidence type="ECO:0000313" key="2">
    <source>
        <dbReference type="EMBL" id="KAJ2932156.1"/>
    </source>
</evidence>
<reference evidence="2" key="1">
    <citation type="submission" date="2022-06" db="EMBL/GenBank/DDBJ databases">
        <title>Genome Sequence of Candolleomyces eurysporus.</title>
        <authorList>
            <person name="Buettner E."/>
        </authorList>
    </citation>
    <scope>NUCLEOTIDE SEQUENCE</scope>
    <source>
        <strain evidence="2">VTCC 930004</strain>
    </source>
</reference>
<feature type="compositionally biased region" description="Low complexity" evidence="1">
    <location>
        <begin position="670"/>
        <end position="679"/>
    </location>
</feature>
<evidence type="ECO:0000256" key="1">
    <source>
        <dbReference type="SAM" id="MobiDB-lite"/>
    </source>
</evidence>
<dbReference type="AlphaFoldDB" id="A0A9W8JAA2"/>
<dbReference type="Proteomes" id="UP001140091">
    <property type="component" value="Unassembled WGS sequence"/>
</dbReference>
<feature type="region of interest" description="Disordered" evidence="1">
    <location>
        <begin position="585"/>
        <end position="737"/>
    </location>
</feature>
<evidence type="ECO:0000313" key="3">
    <source>
        <dbReference type="Proteomes" id="UP001140091"/>
    </source>
</evidence>
<comment type="caution">
    <text evidence="2">The sequence shown here is derived from an EMBL/GenBank/DDBJ whole genome shotgun (WGS) entry which is preliminary data.</text>
</comment>
<dbReference type="OrthoDB" id="3082058at2759"/>
<feature type="compositionally biased region" description="Pro residues" evidence="1">
    <location>
        <begin position="172"/>
        <end position="186"/>
    </location>
</feature>
<name>A0A9W8JAA2_9AGAR</name>
<feature type="compositionally biased region" description="Pro residues" evidence="1">
    <location>
        <begin position="140"/>
        <end position="150"/>
    </location>
</feature>
<protein>
    <submittedName>
        <fullName evidence="2">Uncharacterized protein</fullName>
    </submittedName>
</protein>
<sequence length="737" mass="80631">MSALPSSSTHTYGTRGKDDPWASQPTLEVYPALGSVFNALKPALSRTAALPTDPAARLKLAQLIVNGNNKLCAATGDSRVAANDDFMSFRRALSHLLHELHPETYLKYRWKWDWLTAVPYNHPFFGFQEAASSLVLPDAVPAPPPPPPTPKRSAPPQAPPVAGPSKPTRPAAVPPRAVPVVRPPQNPADMEGLYRLPTPVSTESNSHPFGVVPGWTPQLPTFLVENWAREVAQKVPKPPHGVTGRLEKAVDPPPQSESESEVPQKPVPKKKTSKKEKTPRPLYWLHQNDQPLPPHLPGQETSVDDEGNQLPCPNSFREYLLPGEQRSFSVSARPKSVLAPSHLLPPFGLKPRSDVKRKQKSDSHPKVKPPQRLPVYDKGPLFKQGYLLAELQAPLLEGFAPPNWVRPPCGSCAASGIVCTGGDFLHGVRCDNCNDQKKPCGFDLSIPRMTSLSALSAAADASPERISSLIVDALTLRGMTRVAFALAEDQYKLLEAKMGTLSLILSRVYSDEGDAGLRRYFHDVEALQGLLEFSRHVPLDTPMLYPRRTSTSTMGVTKDEYTWTTTFDEEEVDEYLSSLRKELRQRSSPLGERSSEIADGSDPTVVKPAEVTLTPAPDLLGSLFGSPREPTPLVPRKRRRVVIAPSESSSDEQEDDGAAPVIQTPPSASPPAGRLRLPSSSPPPPLSPRAINPLIGASALPPAPPHTLSSKERRQWAKVFKQAEMPREGPRKKRRKD</sequence>
<feature type="region of interest" description="Disordered" evidence="1">
    <location>
        <begin position="1"/>
        <end position="20"/>
    </location>
</feature>
<feature type="compositionally biased region" description="Basic and acidic residues" evidence="1">
    <location>
        <begin position="351"/>
        <end position="365"/>
    </location>
</feature>
<accession>A0A9W8JAA2</accession>
<dbReference type="EMBL" id="JANBPK010000779">
    <property type="protein sequence ID" value="KAJ2932156.1"/>
    <property type="molecule type" value="Genomic_DNA"/>
</dbReference>